<feature type="coiled-coil region" evidence="1">
    <location>
        <begin position="40"/>
        <end position="67"/>
    </location>
</feature>
<protein>
    <submittedName>
        <fullName evidence="2">Resolvase protein</fullName>
    </submittedName>
</protein>
<sequence length="167" mass="19167">MKFIKDKDIKLAFVTLVNKLIFGKDSILTPLLKSLNSVDSKEEVEKINKIEEGLEKLKERKEVLSKLITSGVLDASIYAKESSEISSEESYLLREKERSKKAILGNDEEIRELEKLIGILGKSEIIDHFEDDLLEEIIDHIQVVNRETLDFHLKCGLVLREEVKEDV</sequence>
<organism evidence="2 3">
    <name type="scientific">Aedoeadaptatus nemausensis</name>
    <dbReference type="NCBI Taxonomy" id="2582829"/>
    <lineage>
        <taxon>Bacteria</taxon>
        <taxon>Bacillati</taxon>
        <taxon>Bacillota</taxon>
        <taxon>Tissierellia</taxon>
        <taxon>Tissierellales</taxon>
        <taxon>Peptoniphilaceae</taxon>
        <taxon>Aedoeadaptatus</taxon>
    </lineage>
</organism>
<gene>
    <name evidence="2" type="ORF">PEPNEM18_01665</name>
</gene>
<dbReference type="AlphaFoldDB" id="A0A6V6Y7T6"/>
<keyword evidence="3" id="KW-1185">Reference proteome</keyword>
<evidence type="ECO:0000313" key="2">
    <source>
        <dbReference type="EMBL" id="CAC9936328.1"/>
    </source>
</evidence>
<name>A0A6V6Y7T6_9FIRM</name>
<evidence type="ECO:0000313" key="3">
    <source>
        <dbReference type="Proteomes" id="UP000586454"/>
    </source>
</evidence>
<evidence type="ECO:0000256" key="1">
    <source>
        <dbReference type="SAM" id="Coils"/>
    </source>
</evidence>
<proteinExistence type="predicted"/>
<keyword evidence="1" id="KW-0175">Coiled coil</keyword>
<reference evidence="2 3" key="1">
    <citation type="submission" date="2020-06" db="EMBL/GenBank/DDBJ databases">
        <authorList>
            <person name="Criscuolo A."/>
        </authorList>
    </citation>
    <scope>NUCLEOTIDE SEQUENCE [LARGE SCALE GENOMIC DNA]</scope>
    <source>
        <strain evidence="2">1804121828</strain>
    </source>
</reference>
<dbReference type="EMBL" id="CAIJCS010000031">
    <property type="protein sequence ID" value="CAC9936328.1"/>
    <property type="molecule type" value="Genomic_DNA"/>
</dbReference>
<comment type="caution">
    <text evidence="2">The sequence shown here is derived from an EMBL/GenBank/DDBJ whole genome shotgun (WGS) entry which is preliminary data.</text>
</comment>
<accession>A0A6V6Y7T6</accession>
<dbReference type="Proteomes" id="UP000586454">
    <property type="component" value="Unassembled WGS sequence"/>
</dbReference>